<organism evidence="1 2">
    <name type="scientific">Ottowia cancrivicina</name>
    <dbReference type="NCBI Taxonomy" id="3040346"/>
    <lineage>
        <taxon>Bacteria</taxon>
        <taxon>Pseudomonadati</taxon>
        <taxon>Pseudomonadota</taxon>
        <taxon>Betaproteobacteria</taxon>
        <taxon>Burkholderiales</taxon>
        <taxon>Comamonadaceae</taxon>
        <taxon>Ottowia</taxon>
    </lineage>
</organism>
<comment type="caution">
    <text evidence="1">The sequence shown here is derived from an EMBL/GenBank/DDBJ whole genome shotgun (WGS) entry which is preliminary data.</text>
</comment>
<protein>
    <submittedName>
        <fullName evidence="1">McrC family protein</fullName>
    </submittedName>
</protein>
<dbReference type="PANTHER" id="PTHR38733:SF1">
    <property type="entry name" value="TYPE IV METHYL-DIRECTED RESTRICTION ENZYME ECOKMCRBC"/>
    <property type="match status" value="1"/>
</dbReference>
<dbReference type="EMBL" id="JARVII010000010">
    <property type="protein sequence ID" value="MDG9699373.1"/>
    <property type="molecule type" value="Genomic_DNA"/>
</dbReference>
<dbReference type="Proteomes" id="UP001237156">
    <property type="component" value="Unassembled WGS sequence"/>
</dbReference>
<dbReference type="Pfam" id="PF10117">
    <property type="entry name" value="McrBC"/>
    <property type="match status" value="1"/>
</dbReference>
<sequence length="448" mass="50530">MAGITIYEFDALTACPPSAPNASGLRAVPKPVFDWLEAQALAGGTAWLRLMQKGGRRAVQALGGYAGVIRAPDGYQIEVLPKIGRATSGDQADARARQLFIRMLCCLARFRHIQTESACLKAARMPLLEVFIGEFLRAAERVVKRGLRGDYVARRGNVFALRGKLQMAAHLRRNLCQRDRFFCEFDEFSSDRPENRLLHSALRRTLSWTAWPAHQQLARELCFVFAQIPQSAQPAQDFRRTRLNRSMAHYTSALAWARLILQNESPLIGAGGHDAPSLLFPMAEIFEACVARHLKRQLAPPFTLRVQAGSHSLVRHREQGWFRLKPDLLIQQSGENRLVLDTKWKLLDNARGNSEDKYGLSQADFYQLHAYGQTYLKGQGDMALIYPKTDAFRQALPVFEFQPPGLRLWVLPFCLEHQQLILPDCGSLDCFWSRSAPFQFSSKPAPAL</sequence>
<keyword evidence="2" id="KW-1185">Reference proteome</keyword>
<dbReference type="InterPro" id="IPR019292">
    <property type="entry name" value="McrC"/>
</dbReference>
<accession>A0AAW6RG63</accession>
<evidence type="ECO:0000313" key="1">
    <source>
        <dbReference type="EMBL" id="MDG9699373.1"/>
    </source>
</evidence>
<name>A0AAW6RG63_9BURK</name>
<dbReference type="RefSeq" id="WP_279524282.1">
    <property type="nucleotide sequence ID" value="NZ_JARVII010000010.1"/>
</dbReference>
<evidence type="ECO:0000313" key="2">
    <source>
        <dbReference type="Proteomes" id="UP001237156"/>
    </source>
</evidence>
<proteinExistence type="predicted"/>
<gene>
    <name evidence="1" type="ORF">QB898_06505</name>
</gene>
<dbReference type="PANTHER" id="PTHR38733">
    <property type="entry name" value="PROTEIN MCRC"/>
    <property type="match status" value="1"/>
</dbReference>
<reference evidence="1 2" key="1">
    <citation type="submission" date="2023-04" db="EMBL/GenBank/DDBJ databases">
        <title>Ottowia paracancer sp. nov., isolated from human stomach.</title>
        <authorList>
            <person name="Song Y."/>
        </authorList>
    </citation>
    <scope>NUCLEOTIDE SEQUENCE [LARGE SCALE GENOMIC DNA]</scope>
    <source>
        <strain evidence="1 2">10c7w1</strain>
    </source>
</reference>
<dbReference type="AlphaFoldDB" id="A0AAW6RG63"/>